<name>A0ACC2WHV9_9TREE</name>
<gene>
    <name evidence="1" type="ORF">QFC19_001256</name>
</gene>
<reference evidence="1" key="1">
    <citation type="submission" date="2023-04" db="EMBL/GenBank/DDBJ databases">
        <title>Draft Genome sequencing of Naganishia species isolated from polar environments using Oxford Nanopore Technology.</title>
        <authorList>
            <person name="Leo P."/>
            <person name="Venkateswaran K."/>
        </authorList>
    </citation>
    <scope>NUCLEOTIDE SEQUENCE</scope>
    <source>
        <strain evidence="1">MNA-CCFEE 5261</strain>
    </source>
</reference>
<proteinExistence type="predicted"/>
<evidence type="ECO:0000313" key="2">
    <source>
        <dbReference type="Proteomes" id="UP001241377"/>
    </source>
</evidence>
<dbReference type="Proteomes" id="UP001241377">
    <property type="component" value="Unassembled WGS sequence"/>
</dbReference>
<evidence type="ECO:0000313" key="1">
    <source>
        <dbReference type="EMBL" id="KAJ9111058.1"/>
    </source>
</evidence>
<protein>
    <submittedName>
        <fullName evidence="1">Uncharacterized protein</fullName>
    </submittedName>
</protein>
<sequence length="365" mass="40593">MTSVETSPPQRSTKTRRREAWQIDILEAFYRHVSMVSCAFVLSTLTLVLKKHMPDKAEKEMLAARINDTLKYVNIWFQVGPPRLLFPTCAMLTGCNLVQNRRQAAQKKGELRPRETYENWRNKRQGHSGMEYDEFPTPPEYSTSAASSSYFGQSYASQDMMLATPREMEEHRPPSVSSSMVASPPACQPAQSPFAFGLSAPLKTYDGSNPLPIPSDRSRPSYPPSRSYERPTYTPPYSAEGHSVASHPPPTYPVEYTRPEIARSISMRREAPGPSLSGFHLEEGRSSLLLPSLSGLESSSTFGKMPSPSTLLPRRESGGSNNEYSLSSARTEEMSPPSHLKLPPISSLALPDNDTWFSAIAARRS</sequence>
<organism evidence="1 2">
    <name type="scientific">Naganishia cerealis</name>
    <dbReference type="NCBI Taxonomy" id="610337"/>
    <lineage>
        <taxon>Eukaryota</taxon>
        <taxon>Fungi</taxon>
        <taxon>Dikarya</taxon>
        <taxon>Basidiomycota</taxon>
        <taxon>Agaricomycotina</taxon>
        <taxon>Tremellomycetes</taxon>
        <taxon>Filobasidiales</taxon>
        <taxon>Filobasidiaceae</taxon>
        <taxon>Naganishia</taxon>
    </lineage>
</organism>
<comment type="caution">
    <text evidence="1">The sequence shown here is derived from an EMBL/GenBank/DDBJ whole genome shotgun (WGS) entry which is preliminary data.</text>
</comment>
<keyword evidence="2" id="KW-1185">Reference proteome</keyword>
<accession>A0ACC2WHV9</accession>
<dbReference type="EMBL" id="JASBWR010000009">
    <property type="protein sequence ID" value="KAJ9111058.1"/>
    <property type="molecule type" value="Genomic_DNA"/>
</dbReference>